<evidence type="ECO:0000256" key="2">
    <source>
        <dbReference type="ARBA" id="ARBA00022475"/>
    </source>
</evidence>
<evidence type="ECO:0000256" key="4">
    <source>
        <dbReference type="ARBA" id="ARBA00022989"/>
    </source>
</evidence>
<sequence length="130" mass="14792">MEALDLRRRRITILSIIPLIIFLLLWMITPYQPFFAGLTLGAGISLCNILYLARRIRIIGEVAAAGSQPRSGTGLLTRILLVAFGIGLTFRYPEWFDYRSFLLGLPMSYVLLIIVEYWSIGKERLSNRKG</sequence>
<feature type="transmembrane region" description="Helical" evidence="6">
    <location>
        <begin position="34"/>
        <end position="53"/>
    </location>
</feature>
<evidence type="ECO:0000313" key="8">
    <source>
        <dbReference type="Proteomes" id="UP000198660"/>
    </source>
</evidence>
<dbReference type="EMBL" id="FPAA01000001">
    <property type="protein sequence ID" value="SFS34550.1"/>
    <property type="molecule type" value="Genomic_DNA"/>
</dbReference>
<dbReference type="PANTHER" id="PTHR40035">
    <property type="entry name" value="ATP SYNTHASE PROTEIN I"/>
    <property type="match status" value="1"/>
</dbReference>
<feature type="transmembrane region" description="Helical" evidence="6">
    <location>
        <begin position="98"/>
        <end position="120"/>
    </location>
</feature>
<comment type="subcellular location">
    <subcellularLocation>
        <location evidence="1">Cell membrane</location>
        <topology evidence="1">Multi-pass membrane protein</topology>
    </subcellularLocation>
</comment>
<gene>
    <name evidence="7" type="ORF">SAMN05444972_101327</name>
</gene>
<evidence type="ECO:0000256" key="3">
    <source>
        <dbReference type="ARBA" id="ARBA00022692"/>
    </source>
</evidence>
<organism evidence="7 8">
    <name type="scientific">Marininema halotolerans</name>
    <dbReference type="NCBI Taxonomy" id="1155944"/>
    <lineage>
        <taxon>Bacteria</taxon>
        <taxon>Bacillati</taxon>
        <taxon>Bacillota</taxon>
        <taxon>Bacilli</taxon>
        <taxon>Bacillales</taxon>
        <taxon>Thermoactinomycetaceae</taxon>
        <taxon>Marininema</taxon>
    </lineage>
</organism>
<keyword evidence="2" id="KW-1003">Cell membrane</keyword>
<evidence type="ECO:0000256" key="5">
    <source>
        <dbReference type="ARBA" id="ARBA00023136"/>
    </source>
</evidence>
<dbReference type="Pfam" id="PF03899">
    <property type="entry name" value="ATP-synt_I"/>
    <property type="match status" value="1"/>
</dbReference>
<dbReference type="OrthoDB" id="2355635at2"/>
<feature type="transmembrane region" description="Helical" evidence="6">
    <location>
        <begin position="74"/>
        <end position="92"/>
    </location>
</feature>
<feature type="transmembrane region" description="Helical" evidence="6">
    <location>
        <begin position="12"/>
        <end position="28"/>
    </location>
</feature>
<proteinExistence type="predicted"/>
<protein>
    <submittedName>
        <fullName evidence="7">ATP synthase I chain</fullName>
    </submittedName>
</protein>
<dbReference type="GO" id="GO:0005886">
    <property type="term" value="C:plasma membrane"/>
    <property type="evidence" value="ECO:0007669"/>
    <property type="project" value="UniProtKB-SubCell"/>
</dbReference>
<reference evidence="8" key="1">
    <citation type="submission" date="2016-10" db="EMBL/GenBank/DDBJ databases">
        <authorList>
            <person name="Varghese N."/>
            <person name="Submissions S."/>
        </authorList>
    </citation>
    <scope>NUCLEOTIDE SEQUENCE [LARGE SCALE GENOMIC DNA]</scope>
    <source>
        <strain evidence="8">DSM 45789</strain>
    </source>
</reference>
<dbReference type="PANTHER" id="PTHR40035:SF1">
    <property type="entry name" value="ATP SYNTHASE PROTEIN I"/>
    <property type="match status" value="1"/>
</dbReference>
<evidence type="ECO:0000256" key="1">
    <source>
        <dbReference type="ARBA" id="ARBA00004651"/>
    </source>
</evidence>
<name>A0A1I6P394_9BACL</name>
<dbReference type="Proteomes" id="UP000198660">
    <property type="component" value="Unassembled WGS sequence"/>
</dbReference>
<dbReference type="AlphaFoldDB" id="A0A1I6P394"/>
<dbReference type="InterPro" id="IPR039072">
    <property type="entry name" value="ATP_synth_I_Bacilli"/>
</dbReference>
<evidence type="ECO:0000313" key="7">
    <source>
        <dbReference type="EMBL" id="SFS34550.1"/>
    </source>
</evidence>
<dbReference type="InterPro" id="IPR005598">
    <property type="entry name" value="ATP_synth_I"/>
</dbReference>
<keyword evidence="3 6" id="KW-0812">Transmembrane</keyword>
<keyword evidence="4 6" id="KW-1133">Transmembrane helix</keyword>
<dbReference type="RefSeq" id="WP_091832832.1">
    <property type="nucleotide sequence ID" value="NZ_FPAA01000001.1"/>
</dbReference>
<evidence type="ECO:0000256" key="6">
    <source>
        <dbReference type="SAM" id="Phobius"/>
    </source>
</evidence>
<keyword evidence="8" id="KW-1185">Reference proteome</keyword>
<keyword evidence="5 6" id="KW-0472">Membrane</keyword>
<accession>A0A1I6P394</accession>